<dbReference type="Proteomes" id="UP001589608">
    <property type="component" value="Unassembled WGS sequence"/>
</dbReference>
<sequence length="292" mass="30824">MRNWLITGCSSGFGAELARAALAAGDRVMATARDPERLTEFPDRTRLDVTDESSITAAVAQTLDRFGAIDVLVNNAGHGSVGAVEEIEPEHLRALMDVMFFGAVSLTRAVLPHMRARQPGDPGSVGTDAAGRARRGTIVQISSMGGQLTMPAFGAYCAAKFALEAISEALYAEVAALGIRVHIIEPGAFRTGFGGAGLHRSPRLPAYAETTAATRAAVESMDGSQPGDPAKAAQAILTLLDAPDAPLRLALGSDAVDAIRAHHTWLQDELAKWESLSRWTDYDSSELSSPKS</sequence>
<dbReference type="CDD" id="cd05374">
    <property type="entry name" value="17beta-HSD-like_SDR_c"/>
    <property type="match status" value="1"/>
</dbReference>
<dbReference type="PANTHER" id="PTHR43976">
    <property type="entry name" value="SHORT CHAIN DEHYDROGENASE"/>
    <property type="match status" value="1"/>
</dbReference>
<accession>A0ABV5MH17</accession>
<dbReference type="Gene3D" id="3.40.50.720">
    <property type="entry name" value="NAD(P)-binding Rossmann-like Domain"/>
    <property type="match status" value="1"/>
</dbReference>
<organism evidence="4 5">
    <name type="scientific">Dactylosporangium vinaceum</name>
    <dbReference type="NCBI Taxonomy" id="53362"/>
    <lineage>
        <taxon>Bacteria</taxon>
        <taxon>Bacillati</taxon>
        <taxon>Actinomycetota</taxon>
        <taxon>Actinomycetes</taxon>
        <taxon>Micromonosporales</taxon>
        <taxon>Micromonosporaceae</taxon>
        <taxon>Dactylosporangium</taxon>
    </lineage>
</organism>
<dbReference type="PRINTS" id="PR00080">
    <property type="entry name" value="SDRFAMILY"/>
</dbReference>
<proteinExistence type="inferred from homology"/>
<dbReference type="PANTHER" id="PTHR43976:SF16">
    <property type="entry name" value="SHORT-CHAIN DEHYDROGENASE_REDUCTASE FAMILY PROTEIN"/>
    <property type="match status" value="1"/>
</dbReference>
<evidence type="ECO:0000256" key="3">
    <source>
        <dbReference type="RuleBase" id="RU000363"/>
    </source>
</evidence>
<comment type="similarity">
    <text evidence="1 3">Belongs to the short-chain dehydrogenases/reductases (SDR) family.</text>
</comment>
<keyword evidence="5" id="KW-1185">Reference proteome</keyword>
<gene>
    <name evidence="4" type="ORF">ACFFTR_34020</name>
</gene>
<evidence type="ECO:0000313" key="4">
    <source>
        <dbReference type="EMBL" id="MFB9448136.1"/>
    </source>
</evidence>
<keyword evidence="2" id="KW-0560">Oxidoreductase</keyword>
<comment type="caution">
    <text evidence="4">The sequence shown here is derived from an EMBL/GenBank/DDBJ whole genome shotgun (WGS) entry which is preliminary data.</text>
</comment>
<protein>
    <submittedName>
        <fullName evidence="4">SDR family NAD(P)-dependent oxidoreductase</fullName>
    </submittedName>
</protein>
<evidence type="ECO:0000256" key="2">
    <source>
        <dbReference type="ARBA" id="ARBA00023002"/>
    </source>
</evidence>
<dbReference type="InterPro" id="IPR002347">
    <property type="entry name" value="SDR_fam"/>
</dbReference>
<reference evidence="4 5" key="1">
    <citation type="submission" date="2024-09" db="EMBL/GenBank/DDBJ databases">
        <authorList>
            <person name="Sun Q."/>
            <person name="Mori K."/>
        </authorList>
    </citation>
    <scope>NUCLEOTIDE SEQUENCE [LARGE SCALE GENOMIC DNA]</scope>
    <source>
        <strain evidence="4 5">JCM 3307</strain>
    </source>
</reference>
<dbReference type="EMBL" id="JBHMCA010000056">
    <property type="protein sequence ID" value="MFB9448136.1"/>
    <property type="molecule type" value="Genomic_DNA"/>
</dbReference>
<dbReference type="InterPro" id="IPR051911">
    <property type="entry name" value="SDR_oxidoreductase"/>
</dbReference>
<name>A0ABV5MH17_9ACTN</name>
<evidence type="ECO:0000256" key="1">
    <source>
        <dbReference type="ARBA" id="ARBA00006484"/>
    </source>
</evidence>
<dbReference type="PRINTS" id="PR00081">
    <property type="entry name" value="GDHRDH"/>
</dbReference>
<dbReference type="InterPro" id="IPR036291">
    <property type="entry name" value="NAD(P)-bd_dom_sf"/>
</dbReference>
<dbReference type="Pfam" id="PF00106">
    <property type="entry name" value="adh_short"/>
    <property type="match status" value="1"/>
</dbReference>
<dbReference type="SUPFAM" id="SSF51735">
    <property type="entry name" value="NAD(P)-binding Rossmann-fold domains"/>
    <property type="match status" value="1"/>
</dbReference>
<dbReference type="RefSeq" id="WP_223096744.1">
    <property type="nucleotide sequence ID" value="NZ_CP061913.1"/>
</dbReference>
<evidence type="ECO:0000313" key="5">
    <source>
        <dbReference type="Proteomes" id="UP001589608"/>
    </source>
</evidence>